<dbReference type="Pfam" id="PF00078">
    <property type="entry name" value="RVT_1"/>
    <property type="match status" value="1"/>
</dbReference>
<dbReference type="SUPFAM" id="SSF56672">
    <property type="entry name" value="DNA/RNA polymerases"/>
    <property type="match status" value="1"/>
</dbReference>
<dbReference type="GO" id="GO:0003964">
    <property type="term" value="F:RNA-directed DNA polymerase activity"/>
    <property type="evidence" value="ECO:0007669"/>
    <property type="project" value="UniProtKB-KW"/>
</dbReference>
<comment type="caution">
    <text evidence="2">The sequence shown here is derived from an EMBL/GenBank/DDBJ whole genome shotgun (WGS) entry which is preliminary data.</text>
</comment>
<dbReference type="InterPro" id="IPR043502">
    <property type="entry name" value="DNA/RNA_pol_sf"/>
</dbReference>
<organism evidence="2 3">
    <name type="scientific">Gossypium australe</name>
    <dbReference type="NCBI Taxonomy" id="47621"/>
    <lineage>
        <taxon>Eukaryota</taxon>
        <taxon>Viridiplantae</taxon>
        <taxon>Streptophyta</taxon>
        <taxon>Embryophyta</taxon>
        <taxon>Tracheophyta</taxon>
        <taxon>Spermatophyta</taxon>
        <taxon>Magnoliopsida</taxon>
        <taxon>eudicotyledons</taxon>
        <taxon>Gunneridae</taxon>
        <taxon>Pentapetalae</taxon>
        <taxon>rosids</taxon>
        <taxon>malvids</taxon>
        <taxon>Malvales</taxon>
        <taxon>Malvaceae</taxon>
        <taxon>Malvoideae</taxon>
        <taxon>Gossypium</taxon>
    </lineage>
</organism>
<protein>
    <submittedName>
        <fullName evidence="2">Reverse transcriptase</fullName>
    </submittedName>
</protein>
<evidence type="ECO:0000259" key="1">
    <source>
        <dbReference type="Pfam" id="PF00078"/>
    </source>
</evidence>
<dbReference type="AlphaFoldDB" id="A0A5B6WUJ9"/>
<feature type="domain" description="Reverse transcriptase" evidence="1">
    <location>
        <begin position="160"/>
        <end position="343"/>
    </location>
</feature>
<gene>
    <name evidence="2" type="ORF">EPI10_007150</name>
</gene>
<dbReference type="Proteomes" id="UP000325315">
    <property type="component" value="Unassembled WGS sequence"/>
</dbReference>
<sequence>MEEFKDCVNLLEVADLGAKRGELEDLQLLSLSFGDNELVLQQIRLVNADLQALEDDPNVVVTSELFFSELIFKTLPSQVQHDLIQPVLDDEIKRAMFSQGNKKASGPNSFSTLLFKIAWSIVGVDVLAVVHHFFLTSKLLSAFNTTTIVLVPKCAHATRIKQFRPISCCNIIYKCISKILTNRLSPFLPDLISPSQSVFIKGRNIVDNSFLAHELLRGYGRKYISPRCGLKVDLRKVFDFVNWRFIIIVLEAMKVPDVFKDRIEACITSSQFSISLNGGLVRHGVIKFHPKCKRVNITHLPFTNDLLISVKGSTDLVLGIWCILDEFYTLSGLQLNASKNEVFIAGVLAFEVAYMLQVTRFKTGQLLVHYLDALLVPK</sequence>
<dbReference type="EMBL" id="SMMG02000002">
    <property type="protein sequence ID" value="KAA3485123.1"/>
    <property type="molecule type" value="Genomic_DNA"/>
</dbReference>
<dbReference type="CDD" id="cd01650">
    <property type="entry name" value="RT_nLTR_like"/>
    <property type="match status" value="1"/>
</dbReference>
<dbReference type="OrthoDB" id="1002463at2759"/>
<name>A0A5B6WUJ9_9ROSI</name>
<dbReference type="PANTHER" id="PTHR46890:SF48">
    <property type="entry name" value="RNA-DIRECTED DNA POLYMERASE"/>
    <property type="match status" value="1"/>
</dbReference>
<keyword evidence="2" id="KW-0695">RNA-directed DNA polymerase</keyword>
<dbReference type="PANTHER" id="PTHR46890">
    <property type="entry name" value="NON-LTR RETROLELEMENT REVERSE TRANSCRIPTASE-LIKE PROTEIN-RELATED"/>
    <property type="match status" value="1"/>
</dbReference>
<reference evidence="3" key="1">
    <citation type="journal article" date="2019" name="Plant Biotechnol. J.">
        <title>Genome sequencing of the Australian wild diploid species Gossypium australe highlights disease resistance and delayed gland morphogenesis.</title>
        <authorList>
            <person name="Cai Y."/>
            <person name="Cai X."/>
            <person name="Wang Q."/>
            <person name="Wang P."/>
            <person name="Zhang Y."/>
            <person name="Cai C."/>
            <person name="Xu Y."/>
            <person name="Wang K."/>
            <person name="Zhou Z."/>
            <person name="Wang C."/>
            <person name="Geng S."/>
            <person name="Li B."/>
            <person name="Dong Q."/>
            <person name="Hou Y."/>
            <person name="Wang H."/>
            <person name="Ai P."/>
            <person name="Liu Z."/>
            <person name="Yi F."/>
            <person name="Sun M."/>
            <person name="An G."/>
            <person name="Cheng J."/>
            <person name="Zhang Y."/>
            <person name="Shi Q."/>
            <person name="Xie Y."/>
            <person name="Shi X."/>
            <person name="Chang Y."/>
            <person name="Huang F."/>
            <person name="Chen Y."/>
            <person name="Hong S."/>
            <person name="Mi L."/>
            <person name="Sun Q."/>
            <person name="Zhang L."/>
            <person name="Zhou B."/>
            <person name="Peng R."/>
            <person name="Zhang X."/>
            <person name="Liu F."/>
        </authorList>
    </citation>
    <scope>NUCLEOTIDE SEQUENCE [LARGE SCALE GENOMIC DNA]</scope>
    <source>
        <strain evidence="3">cv. PA1801</strain>
    </source>
</reference>
<dbReference type="InterPro" id="IPR052343">
    <property type="entry name" value="Retrotransposon-Effector_Assoc"/>
</dbReference>
<proteinExistence type="predicted"/>
<keyword evidence="2" id="KW-0548">Nucleotidyltransferase</keyword>
<evidence type="ECO:0000313" key="3">
    <source>
        <dbReference type="Proteomes" id="UP000325315"/>
    </source>
</evidence>
<keyword evidence="2" id="KW-0808">Transferase</keyword>
<dbReference type="InterPro" id="IPR000477">
    <property type="entry name" value="RT_dom"/>
</dbReference>
<accession>A0A5B6WUJ9</accession>
<evidence type="ECO:0000313" key="2">
    <source>
        <dbReference type="EMBL" id="KAA3485123.1"/>
    </source>
</evidence>
<keyword evidence="3" id="KW-1185">Reference proteome</keyword>